<dbReference type="GO" id="GO:0042956">
    <property type="term" value="P:maltodextrin transmembrane transport"/>
    <property type="evidence" value="ECO:0007669"/>
    <property type="project" value="TreeGrafter"/>
</dbReference>
<evidence type="ECO:0000313" key="5">
    <source>
        <dbReference type="EMBL" id="CUN75731.1"/>
    </source>
</evidence>
<dbReference type="Proteomes" id="UP000477285">
    <property type="component" value="Unassembled WGS sequence"/>
</dbReference>
<evidence type="ECO:0000313" key="7">
    <source>
        <dbReference type="Proteomes" id="UP000095431"/>
    </source>
</evidence>
<dbReference type="GO" id="GO:0015768">
    <property type="term" value="P:maltose transport"/>
    <property type="evidence" value="ECO:0007669"/>
    <property type="project" value="TreeGrafter"/>
</dbReference>
<evidence type="ECO:0000313" key="8">
    <source>
        <dbReference type="Proteomes" id="UP000477285"/>
    </source>
</evidence>
<name>A0A173ZHL9_9FIRM</name>
<evidence type="ECO:0000256" key="4">
    <source>
        <dbReference type="SAM" id="SignalP"/>
    </source>
</evidence>
<dbReference type="EMBL" id="WWVQ01000034">
    <property type="protein sequence ID" value="MZL34189.1"/>
    <property type="molecule type" value="Genomic_DNA"/>
</dbReference>
<dbReference type="PANTHER" id="PTHR30061">
    <property type="entry name" value="MALTOSE-BINDING PERIPLASMIC PROTEIN"/>
    <property type="match status" value="1"/>
</dbReference>
<evidence type="ECO:0000256" key="2">
    <source>
        <dbReference type="ARBA" id="ARBA00022448"/>
    </source>
</evidence>
<reference evidence="5 7" key="1">
    <citation type="submission" date="2015-09" db="EMBL/GenBank/DDBJ databases">
        <authorList>
            <consortium name="Pathogen Informatics"/>
        </authorList>
    </citation>
    <scope>NUCLEOTIDE SEQUENCE [LARGE SCALE GENOMIC DNA]</scope>
    <source>
        <strain evidence="5 7">2789STDY5834863</strain>
    </source>
</reference>
<dbReference type="PANTHER" id="PTHR30061:SF50">
    <property type="entry name" value="MALTOSE_MALTODEXTRIN-BINDING PERIPLASMIC PROTEIN"/>
    <property type="match status" value="1"/>
</dbReference>
<sequence>MKKRLLSGLLCGTLTMSLLGGTAIPVLADDDQTITMWTVFTGSDGDILREIVKDYNESNEDGIKVDIDIMDGSTLQAKLPTAISTNTAPDFVLMGIEYIYQYANNDMIIPLDDFWEKTGLDESNYLENVVDKSKVDGTLYGVPMQYNLQYLYYNKDLFEEAGLDPEQPPTTMEELAEDAKKLTNPDKNQYGIGFPTDYASYCEYLWSNGGDVVSEDGKENNLNSEANIKTLEWIQDLVLNENVSPQGLKAADADTMFQSGQLAMYTSGPWNINGLKQLGVNFGITAIPSGSDGAYAPEGGCAYMIPKSVDDSKKDAIYKWMAYWLSDDVLKEWSTRNGFPVWSNSLLEDEDIKSDEILTDVSDASKIGRNWHLNLDWGSQIDQNVMQPMMEQILSGTDVSEALQTASDTLDGIIAEK</sequence>
<dbReference type="EMBL" id="CYZN01000005">
    <property type="protein sequence ID" value="CUN75731.1"/>
    <property type="molecule type" value="Genomic_DNA"/>
</dbReference>
<dbReference type="AlphaFoldDB" id="A0A173ZHL9"/>
<dbReference type="SUPFAM" id="SSF53850">
    <property type="entry name" value="Periplasmic binding protein-like II"/>
    <property type="match status" value="1"/>
</dbReference>
<dbReference type="RefSeq" id="WP_025577891.1">
    <property type="nucleotide sequence ID" value="NZ_AP031426.1"/>
</dbReference>
<keyword evidence="2" id="KW-0813">Transport</keyword>
<comment type="similarity">
    <text evidence="1">Belongs to the bacterial solute-binding protein 1 family.</text>
</comment>
<evidence type="ECO:0000256" key="1">
    <source>
        <dbReference type="ARBA" id="ARBA00008520"/>
    </source>
</evidence>
<feature type="signal peptide" evidence="4">
    <location>
        <begin position="1"/>
        <end position="28"/>
    </location>
</feature>
<dbReference type="GO" id="GO:0055052">
    <property type="term" value="C:ATP-binding cassette (ABC) transporter complex, substrate-binding subunit-containing"/>
    <property type="evidence" value="ECO:0007669"/>
    <property type="project" value="TreeGrafter"/>
</dbReference>
<dbReference type="GO" id="GO:1901982">
    <property type="term" value="F:maltose binding"/>
    <property type="evidence" value="ECO:0007669"/>
    <property type="project" value="TreeGrafter"/>
</dbReference>
<evidence type="ECO:0000256" key="3">
    <source>
        <dbReference type="ARBA" id="ARBA00022729"/>
    </source>
</evidence>
<dbReference type="Gene3D" id="3.40.190.10">
    <property type="entry name" value="Periplasmic binding protein-like II"/>
    <property type="match status" value="1"/>
</dbReference>
<proteinExistence type="inferred from homology"/>
<feature type="chain" id="PRO_5041795033" evidence="4">
    <location>
        <begin position="29"/>
        <end position="417"/>
    </location>
</feature>
<reference evidence="6 8" key="2">
    <citation type="journal article" date="2019" name="Nat. Med.">
        <title>A library of human gut bacterial isolates paired with longitudinal multiomics data enables mechanistic microbiome research.</title>
        <authorList>
            <person name="Poyet M."/>
            <person name="Groussin M."/>
            <person name="Gibbons S.M."/>
            <person name="Avila-Pacheco J."/>
            <person name="Jiang X."/>
            <person name="Kearney S.M."/>
            <person name="Perrotta A.R."/>
            <person name="Berdy B."/>
            <person name="Zhao S."/>
            <person name="Lieberman T.D."/>
            <person name="Swanson P.K."/>
            <person name="Smith M."/>
            <person name="Roesemann S."/>
            <person name="Alexander J.E."/>
            <person name="Rich S.A."/>
            <person name="Livny J."/>
            <person name="Vlamakis H."/>
            <person name="Clish C."/>
            <person name="Bullock K."/>
            <person name="Deik A."/>
            <person name="Scott J."/>
            <person name="Pierce K.A."/>
            <person name="Xavier R.J."/>
            <person name="Alm E.J."/>
        </authorList>
    </citation>
    <scope>NUCLEOTIDE SEQUENCE [LARGE SCALE GENOMIC DNA]</scope>
    <source>
        <strain evidence="6 8">BIOML-A1</strain>
    </source>
</reference>
<dbReference type="Pfam" id="PF13416">
    <property type="entry name" value="SBP_bac_8"/>
    <property type="match status" value="1"/>
</dbReference>
<dbReference type="eggNOG" id="COG1653">
    <property type="taxonomic scope" value="Bacteria"/>
</dbReference>
<gene>
    <name evidence="5" type="primary">cycB_3</name>
    <name evidence="5" type="ORF">ERS852478_01000</name>
    <name evidence="6" type="ORF">GT728_13485</name>
</gene>
<dbReference type="Proteomes" id="UP000095431">
    <property type="component" value="Unassembled WGS sequence"/>
</dbReference>
<evidence type="ECO:0000313" key="6">
    <source>
        <dbReference type="EMBL" id="MZL34189.1"/>
    </source>
</evidence>
<protein>
    <submittedName>
        <fullName evidence="5">Cyclodextrin-binding protein</fullName>
    </submittedName>
    <submittedName>
        <fullName evidence="6">Extracellular solute-binding protein</fullName>
    </submittedName>
</protein>
<organism evidence="5 7">
    <name type="scientific">Blautia wexlerae</name>
    <dbReference type="NCBI Taxonomy" id="418240"/>
    <lineage>
        <taxon>Bacteria</taxon>
        <taxon>Bacillati</taxon>
        <taxon>Bacillota</taxon>
        <taxon>Clostridia</taxon>
        <taxon>Lachnospirales</taxon>
        <taxon>Lachnospiraceae</taxon>
        <taxon>Blautia</taxon>
    </lineage>
</organism>
<dbReference type="InterPro" id="IPR006059">
    <property type="entry name" value="SBP"/>
</dbReference>
<dbReference type="GeneID" id="75077086"/>
<accession>A0A173ZHL9</accession>
<dbReference type="CDD" id="cd14748">
    <property type="entry name" value="PBP2_UgpB"/>
    <property type="match status" value="1"/>
</dbReference>
<keyword evidence="3 4" id="KW-0732">Signal</keyword>